<keyword evidence="7" id="KW-0997">Cell inner membrane</keyword>
<reference evidence="11" key="1">
    <citation type="submission" date="2021-04" db="EMBL/GenBank/DDBJ databases">
        <title>Oceanospirillales bacteria with DddD are important DMSP degraders in coastal seawater.</title>
        <authorList>
            <person name="Liu J."/>
        </authorList>
    </citation>
    <scope>NUCLEOTIDE SEQUENCE</scope>
    <source>
        <strain evidence="11">D13-1</strain>
    </source>
</reference>
<evidence type="ECO:0000256" key="7">
    <source>
        <dbReference type="RuleBase" id="RU369025"/>
    </source>
</evidence>
<dbReference type="Gene3D" id="1.10.287.1260">
    <property type="match status" value="1"/>
</dbReference>
<feature type="transmembrane region" description="Helical" evidence="7">
    <location>
        <begin position="54"/>
        <end position="75"/>
    </location>
</feature>
<evidence type="ECO:0000256" key="3">
    <source>
        <dbReference type="ARBA" id="ARBA00022475"/>
    </source>
</evidence>
<dbReference type="InterPro" id="IPR049142">
    <property type="entry name" value="MS_channel_1st"/>
</dbReference>
<dbReference type="SUPFAM" id="SSF82689">
    <property type="entry name" value="Mechanosensitive channel protein MscS (YggB), C-terminal domain"/>
    <property type="match status" value="1"/>
</dbReference>
<feature type="domain" description="Mechanosensitive ion channel transmembrane helices 2/3" evidence="10">
    <location>
        <begin position="61"/>
        <end position="101"/>
    </location>
</feature>
<keyword evidence="3" id="KW-1003">Cell membrane</keyword>
<comment type="subunit">
    <text evidence="7">Homoheptamer.</text>
</comment>
<evidence type="ECO:0000313" key="12">
    <source>
        <dbReference type="Proteomes" id="UP001058461"/>
    </source>
</evidence>
<evidence type="ECO:0000259" key="10">
    <source>
        <dbReference type="Pfam" id="PF21088"/>
    </source>
</evidence>
<sequence>MDTFYADYIDAYAVPWAINIFFALAIFLVGRGLIRLVVNLLQRILQKAKVDQMLINFICSIINVLLLLFVIVAAVDQLGVDTTSLIAVVGAAGLAVGLALQDSLKNFAAGVLLIVFRPFKEGDFVEAGGVSGIVEHISIFSTIMRTGDNREVVVPNGGIYGGVIVNYSKRATRRVDMVFGIGYDADLLKAKRIFGEILAADERVLAEPAPVIAVAALADSSVNFNVRPWVKSADYWPVLWDTTEKVKLRLDEEGISIPFPQMDVHWHRDDAQTPGA</sequence>
<keyword evidence="12" id="KW-1185">Reference proteome</keyword>
<dbReference type="Proteomes" id="UP001058461">
    <property type="component" value="Chromosome"/>
</dbReference>
<feature type="domain" description="Mechanosensitive ion channel MscS" evidence="8">
    <location>
        <begin position="102"/>
        <end position="169"/>
    </location>
</feature>
<evidence type="ECO:0000256" key="1">
    <source>
        <dbReference type="ARBA" id="ARBA00004651"/>
    </source>
</evidence>
<dbReference type="SUPFAM" id="SSF82861">
    <property type="entry name" value="Mechanosensitive channel protein MscS (YggB), transmembrane region"/>
    <property type="match status" value="1"/>
</dbReference>
<feature type="transmembrane region" description="Helical" evidence="7">
    <location>
        <begin position="12"/>
        <end position="34"/>
    </location>
</feature>
<keyword evidence="7" id="KW-0813">Transport</keyword>
<accession>A0ABY5HQH9</accession>
<dbReference type="InterPro" id="IPR023408">
    <property type="entry name" value="MscS_beta-dom_sf"/>
</dbReference>
<dbReference type="InterPro" id="IPR049278">
    <property type="entry name" value="MS_channel_C"/>
</dbReference>
<dbReference type="Gene3D" id="3.30.70.100">
    <property type="match status" value="1"/>
</dbReference>
<evidence type="ECO:0000259" key="9">
    <source>
        <dbReference type="Pfam" id="PF21082"/>
    </source>
</evidence>
<dbReference type="InterPro" id="IPR008910">
    <property type="entry name" value="MSC_TM_helix"/>
</dbReference>
<dbReference type="SUPFAM" id="SSF50182">
    <property type="entry name" value="Sm-like ribonucleoproteins"/>
    <property type="match status" value="1"/>
</dbReference>
<feature type="domain" description="Mechanosensitive ion channel MscS C-terminal" evidence="9">
    <location>
        <begin position="175"/>
        <end position="257"/>
    </location>
</feature>
<organism evidence="11 12">
    <name type="scientific">Marinobacterium rhizophilum</name>
    <dbReference type="NCBI Taxonomy" id="420402"/>
    <lineage>
        <taxon>Bacteria</taxon>
        <taxon>Pseudomonadati</taxon>
        <taxon>Pseudomonadota</taxon>
        <taxon>Gammaproteobacteria</taxon>
        <taxon>Oceanospirillales</taxon>
        <taxon>Oceanospirillaceae</taxon>
        <taxon>Marinobacterium</taxon>
    </lineage>
</organism>
<keyword evidence="4 7" id="KW-0812">Transmembrane</keyword>
<dbReference type="InterPro" id="IPR010920">
    <property type="entry name" value="LSM_dom_sf"/>
</dbReference>
<proteinExistence type="inferred from homology"/>
<comment type="caution">
    <text evidence="7">Lacks conserved residue(s) required for the propagation of feature annotation.</text>
</comment>
<dbReference type="Pfam" id="PF00924">
    <property type="entry name" value="MS_channel_2nd"/>
    <property type="match status" value="1"/>
</dbReference>
<gene>
    <name evidence="11" type="ORF">KDW95_09355</name>
</gene>
<keyword evidence="5 7" id="KW-1133">Transmembrane helix</keyword>
<comment type="function">
    <text evidence="7">Mechanosensitive channel that participates in the regulation of osmotic pressure changes within the cell, opening in response to stretch forces in the membrane lipid bilayer, without the need for other proteins. Contributes to normal resistance to hypoosmotic shock. Forms an ion channel of 1.0 nanosiemens conductance with a slight preference for anions.</text>
</comment>
<name>A0ABY5HQH9_9GAMM</name>
<comment type="similarity">
    <text evidence="2 7">Belongs to the MscS (TC 1.A.23) family.</text>
</comment>
<dbReference type="InterPro" id="IPR006685">
    <property type="entry name" value="MscS_channel_2nd"/>
</dbReference>
<comment type="subcellular location">
    <subcellularLocation>
        <location evidence="7">Cell inner membrane</location>
        <topology evidence="7">Multi-pass membrane protein</topology>
    </subcellularLocation>
    <subcellularLocation>
        <location evidence="1">Cell membrane</location>
        <topology evidence="1">Multi-pass membrane protein</topology>
    </subcellularLocation>
</comment>
<dbReference type="Pfam" id="PF21082">
    <property type="entry name" value="MS_channel_3rd"/>
    <property type="match status" value="1"/>
</dbReference>
<evidence type="ECO:0000256" key="6">
    <source>
        <dbReference type="ARBA" id="ARBA00023136"/>
    </source>
</evidence>
<keyword evidence="6 7" id="KW-0472">Membrane</keyword>
<dbReference type="PANTHER" id="PTHR30221:SF1">
    <property type="entry name" value="SMALL-CONDUCTANCE MECHANOSENSITIVE CHANNEL"/>
    <property type="match status" value="1"/>
</dbReference>
<evidence type="ECO:0000256" key="2">
    <source>
        <dbReference type="ARBA" id="ARBA00008017"/>
    </source>
</evidence>
<keyword evidence="7" id="KW-0406">Ion transport</keyword>
<feature type="transmembrane region" description="Helical" evidence="7">
    <location>
        <begin position="81"/>
        <end position="100"/>
    </location>
</feature>
<protein>
    <recommendedName>
        <fullName evidence="7">Small-conductance mechanosensitive channel</fullName>
    </recommendedName>
</protein>
<evidence type="ECO:0000313" key="11">
    <source>
        <dbReference type="EMBL" id="UTW13818.1"/>
    </source>
</evidence>
<dbReference type="InterPro" id="IPR011066">
    <property type="entry name" value="MscS_channel_C_sf"/>
</dbReference>
<evidence type="ECO:0000259" key="8">
    <source>
        <dbReference type="Pfam" id="PF00924"/>
    </source>
</evidence>
<dbReference type="PANTHER" id="PTHR30221">
    <property type="entry name" value="SMALL-CONDUCTANCE MECHANOSENSITIVE CHANNEL"/>
    <property type="match status" value="1"/>
</dbReference>
<keyword evidence="7" id="KW-0407">Ion channel</keyword>
<dbReference type="Pfam" id="PF21088">
    <property type="entry name" value="MS_channel_1st"/>
    <property type="match status" value="1"/>
</dbReference>
<dbReference type="InterPro" id="IPR045275">
    <property type="entry name" value="MscS_archaea/bacteria_type"/>
</dbReference>
<dbReference type="Gene3D" id="2.30.30.60">
    <property type="match status" value="1"/>
</dbReference>
<dbReference type="RefSeq" id="WP_255856008.1">
    <property type="nucleotide sequence ID" value="NZ_CP073347.1"/>
</dbReference>
<dbReference type="EMBL" id="CP073347">
    <property type="protein sequence ID" value="UTW13818.1"/>
    <property type="molecule type" value="Genomic_DNA"/>
</dbReference>
<dbReference type="InterPro" id="IPR011014">
    <property type="entry name" value="MscS_channel_TM-2"/>
</dbReference>
<evidence type="ECO:0000256" key="5">
    <source>
        <dbReference type="ARBA" id="ARBA00022989"/>
    </source>
</evidence>
<dbReference type="Pfam" id="PF05552">
    <property type="entry name" value="MS_channel_1st_1"/>
    <property type="match status" value="1"/>
</dbReference>
<evidence type="ECO:0000256" key="4">
    <source>
        <dbReference type="ARBA" id="ARBA00022692"/>
    </source>
</evidence>